<dbReference type="RefSeq" id="WP_269443517.1">
    <property type="nucleotide sequence ID" value="NZ_CP097463.1"/>
</dbReference>
<evidence type="ECO:0000313" key="3">
    <source>
        <dbReference type="Proteomes" id="UP001164693"/>
    </source>
</evidence>
<keyword evidence="3" id="KW-1185">Reference proteome</keyword>
<evidence type="ECO:0000256" key="1">
    <source>
        <dbReference type="SAM" id="MobiDB-lite"/>
    </source>
</evidence>
<name>A0ABY7JZB0_9ACTN</name>
<gene>
    <name evidence="2" type="ORF">M6B22_21045</name>
</gene>
<protein>
    <submittedName>
        <fullName evidence="2">Uncharacterized protein</fullName>
    </submittedName>
</protein>
<evidence type="ECO:0000313" key="2">
    <source>
        <dbReference type="EMBL" id="WAX56983.1"/>
    </source>
</evidence>
<organism evidence="2 3">
    <name type="scientific">Jatrophihabitans cynanchi</name>
    <dbReference type="NCBI Taxonomy" id="2944128"/>
    <lineage>
        <taxon>Bacteria</taxon>
        <taxon>Bacillati</taxon>
        <taxon>Actinomycetota</taxon>
        <taxon>Actinomycetes</taxon>
        <taxon>Jatrophihabitantales</taxon>
        <taxon>Jatrophihabitantaceae</taxon>
        <taxon>Jatrophihabitans</taxon>
    </lineage>
</organism>
<feature type="compositionally biased region" description="Low complexity" evidence="1">
    <location>
        <begin position="16"/>
        <end position="33"/>
    </location>
</feature>
<accession>A0ABY7JZB0</accession>
<sequence length="86" mass="8851">MTSAEWSAPPDPDRPAPAAAPAPARDADPAGPASHEPSPRQDEPAPAVAELAELDSLDERPLAEHADVFGRVHAQLQAALAEVDGS</sequence>
<proteinExistence type="predicted"/>
<reference evidence="2" key="1">
    <citation type="submission" date="2022-05" db="EMBL/GenBank/DDBJ databases">
        <title>Jatrophihabitans sp. SB3-54 whole genome sequence.</title>
        <authorList>
            <person name="Suh M.K."/>
            <person name="Eom M.K."/>
            <person name="Kim J.S."/>
            <person name="Kim H.S."/>
            <person name="Do H.E."/>
            <person name="Shin Y.K."/>
            <person name="Lee J.-S."/>
        </authorList>
    </citation>
    <scope>NUCLEOTIDE SEQUENCE</scope>
    <source>
        <strain evidence="2">SB3-54</strain>
    </source>
</reference>
<dbReference type="Proteomes" id="UP001164693">
    <property type="component" value="Chromosome"/>
</dbReference>
<feature type="region of interest" description="Disordered" evidence="1">
    <location>
        <begin position="1"/>
        <end position="47"/>
    </location>
</feature>
<dbReference type="EMBL" id="CP097463">
    <property type="protein sequence ID" value="WAX56983.1"/>
    <property type="molecule type" value="Genomic_DNA"/>
</dbReference>